<keyword evidence="2" id="KW-1185">Reference proteome</keyword>
<dbReference type="Proteomes" id="UP000887569">
    <property type="component" value="Unplaced"/>
</dbReference>
<organism evidence="2 3">
    <name type="scientific">Parascaris univalens</name>
    <name type="common">Nematode worm</name>
    <dbReference type="NCBI Taxonomy" id="6257"/>
    <lineage>
        <taxon>Eukaryota</taxon>
        <taxon>Metazoa</taxon>
        <taxon>Ecdysozoa</taxon>
        <taxon>Nematoda</taxon>
        <taxon>Chromadorea</taxon>
        <taxon>Rhabditida</taxon>
        <taxon>Spirurina</taxon>
        <taxon>Ascaridomorpha</taxon>
        <taxon>Ascaridoidea</taxon>
        <taxon>Ascarididae</taxon>
        <taxon>Parascaris</taxon>
    </lineage>
</organism>
<name>A0A915BU84_PARUN</name>
<reference evidence="3" key="1">
    <citation type="submission" date="2022-11" db="UniProtKB">
        <authorList>
            <consortium name="WormBaseParasite"/>
        </authorList>
    </citation>
    <scope>IDENTIFICATION</scope>
</reference>
<proteinExistence type="predicted"/>
<evidence type="ECO:0000313" key="2">
    <source>
        <dbReference type="Proteomes" id="UP000887569"/>
    </source>
</evidence>
<evidence type="ECO:0000313" key="3">
    <source>
        <dbReference type="WBParaSite" id="PgR059_g070_t02"/>
    </source>
</evidence>
<feature type="compositionally biased region" description="Polar residues" evidence="1">
    <location>
        <begin position="15"/>
        <end position="25"/>
    </location>
</feature>
<protein>
    <submittedName>
        <fullName evidence="3">Uncharacterized protein</fullName>
    </submittedName>
</protein>
<feature type="region of interest" description="Disordered" evidence="1">
    <location>
        <begin position="1"/>
        <end position="25"/>
    </location>
</feature>
<accession>A0A915BU84</accession>
<evidence type="ECO:0000256" key="1">
    <source>
        <dbReference type="SAM" id="MobiDB-lite"/>
    </source>
</evidence>
<sequence>VVSCRGQKGGKNRHLSVQSHGWPSGLRRQTQVDSFLQASRDGRSGMVIHACVRIPLRAHFCSRRTFFSAPLYFPEIRRVAKTDIFQYNRTDGGVV</sequence>
<dbReference type="AlphaFoldDB" id="A0A915BU84"/>
<dbReference type="WBParaSite" id="PgR059_g070_t02">
    <property type="protein sequence ID" value="PgR059_g070_t02"/>
    <property type="gene ID" value="PgR059_g070"/>
</dbReference>